<evidence type="ECO:0000256" key="8">
    <source>
        <dbReference type="PIRSR" id="PIRSR602401-1"/>
    </source>
</evidence>
<evidence type="ECO:0000256" key="3">
    <source>
        <dbReference type="ARBA" id="ARBA00022617"/>
    </source>
</evidence>
<dbReference type="AlphaFoldDB" id="A0A067RFX5"/>
<dbReference type="PRINTS" id="PR00463">
    <property type="entry name" value="EP450I"/>
</dbReference>
<dbReference type="SUPFAM" id="SSF48264">
    <property type="entry name" value="Cytochrome P450"/>
    <property type="match status" value="1"/>
</dbReference>
<dbReference type="PANTHER" id="PTHR24279:SF120">
    <property type="entry name" value="CYTOCHROME P450"/>
    <property type="match status" value="1"/>
</dbReference>
<dbReference type="Pfam" id="PF00067">
    <property type="entry name" value="p450"/>
    <property type="match status" value="1"/>
</dbReference>
<dbReference type="InterPro" id="IPR002401">
    <property type="entry name" value="Cyt_P450_E_grp-I"/>
</dbReference>
<dbReference type="GO" id="GO:0005506">
    <property type="term" value="F:iron ion binding"/>
    <property type="evidence" value="ECO:0007669"/>
    <property type="project" value="InterPro"/>
</dbReference>
<evidence type="ECO:0000256" key="4">
    <source>
        <dbReference type="ARBA" id="ARBA00022723"/>
    </source>
</evidence>
<accession>A0A067RFX5</accession>
<dbReference type="Proteomes" id="UP000027135">
    <property type="component" value="Unassembled WGS sequence"/>
</dbReference>
<name>A0A067RFX5_ZOONE</name>
<keyword evidence="7 9" id="KW-0503">Monooxygenase</keyword>
<dbReference type="PRINTS" id="PR00385">
    <property type="entry name" value="P450"/>
</dbReference>
<reference evidence="10 11" key="1">
    <citation type="journal article" date="2014" name="Nat. Commun.">
        <title>Molecular traces of alternative social organization in a termite genome.</title>
        <authorList>
            <person name="Terrapon N."/>
            <person name="Li C."/>
            <person name="Robertson H.M."/>
            <person name="Ji L."/>
            <person name="Meng X."/>
            <person name="Booth W."/>
            <person name="Chen Z."/>
            <person name="Childers C.P."/>
            <person name="Glastad K.M."/>
            <person name="Gokhale K."/>
            <person name="Gowin J."/>
            <person name="Gronenberg W."/>
            <person name="Hermansen R.A."/>
            <person name="Hu H."/>
            <person name="Hunt B.G."/>
            <person name="Huylmans A.K."/>
            <person name="Khalil S.M."/>
            <person name="Mitchell R.D."/>
            <person name="Munoz-Torres M.C."/>
            <person name="Mustard J.A."/>
            <person name="Pan H."/>
            <person name="Reese J.T."/>
            <person name="Scharf M.E."/>
            <person name="Sun F."/>
            <person name="Vogel H."/>
            <person name="Xiao J."/>
            <person name="Yang W."/>
            <person name="Yang Z."/>
            <person name="Yang Z."/>
            <person name="Zhou J."/>
            <person name="Zhu J."/>
            <person name="Brent C.S."/>
            <person name="Elsik C.G."/>
            <person name="Goodisman M.A."/>
            <person name="Liberles D.A."/>
            <person name="Roe R.M."/>
            <person name="Vargo E.L."/>
            <person name="Vilcinskas A."/>
            <person name="Wang J."/>
            <person name="Bornberg-Bauer E."/>
            <person name="Korb J."/>
            <person name="Zhang G."/>
            <person name="Liebig J."/>
        </authorList>
    </citation>
    <scope>NUCLEOTIDE SEQUENCE [LARGE SCALE GENOMIC DNA]</scope>
    <source>
        <tissue evidence="10">Whole organism</tissue>
    </source>
</reference>
<dbReference type="CDD" id="cd11054">
    <property type="entry name" value="CYP24A1-like"/>
    <property type="match status" value="1"/>
</dbReference>
<evidence type="ECO:0000256" key="5">
    <source>
        <dbReference type="ARBA" id="ARBA00023002"/>
    </source>
</evidence>
<evidence type="ECO:0000313" key="10">
    <source>
        <dbReference type="EMBL" id="KDR21953.1"/>
    </source>
</evidence>
<dbReference type="InterPro" id="IPR017972">
    <property type="entry name" value="Cyt_P450_CS"/>
</dbReference>
<dbReference type="InterPro" id="IPR001128">
    <property type="entry name" value="Cyt_P450"/>
</dbReference>
<evidence type="ECO:0000313" key="11">
    <source>
        <dbReference type="Proteomes" id="UP000027135"/>
    </source>
</evidence>
<evidence type="ECO:0000256" key="7">
    <source>
        <dbReference type="ARBA" id="ARBA00023033"/>
    </source>
</evidence>
<evidence type="ECO:0000256" key="1">
    <source>
        <dbReference type="ARBA" id="ARBA00001971"/>
    </source>
</evidence>
<keyword evidence="5 9" id="KW-0560">Oxidoreductase</keyword>
<dbReference type="InterPro" id="IPR050479">
    <property type="entry name" value="CYP11_CYP27_families"/>
</dbReference>
<dbReference type="PANTHER" id="PTHR24279">
    <property type="entry name" value="CYTOCHROME P450"/>
    <property type="match status" value="1"/>
</dbReference>
<gene>
    <name evidence="10" type="ORF">L798_02842</name>
</gene>
<evidence type="ECO:0000256" key="2">
    <source>
        <dbReference type="ARBA" id="ARBA00010617"/>
    </source>
</evidence>
<dbReference type="GO" id="GO:0016705">
    <property type="term" value="F:oxidoreductase activity, acting on paired donors, with incorporation or reduction of molecular oxygen"/>
    <property type="evidence" value="ECO:0007669"/>
    <property type="project" value="InterPro"/>
</dbReference>
<dbReference type="InParanoid" id="A0A067RFX5"/>
<evidence type="ECO:0000256" key="6">
    <source>
        <dbReference type="ARBA" id="ARBA00023004"/>
    </source>
</evidence>
<dbReference type="GO" id="GO:0004497">
    <property type="term" value="F:monooxygenase activity"/>
    <property type="evidence" value="ECO:0007669"/>
    <property type="project" value="UniProtKB-KW"/>
</dbReference>
<proteinExistence type="inferred from homology"/>
<dbReference type="GO" id="GO:0020037">
    <property type="term" value="F:heme binding"/>
    <property type="evidence" value="ECO:0007669"/>
    <property type="project" value="InterPro"/>
</dbReference>
<dbReference type="InterPro" id="IPR036396">
    <property type="entry name" value="Cyt_P450_sf"/>
</dbReference>
<feature type="binding site" description="axial binding residue" evidence="8">
    <location>
        <position position="441"/>
    </location>
    <ligand>
        <name>heme</name>
        <dbReference type="ChEBI" id="CHEBI:30413"/>
    </ligand>
    <ligandPart>
        <name>Fe</name>
        <dbReference type="ChEBI" id="CHEBI:18248"/>
    </ligandPart>
</feature>
<protein>
    <submittedName>
        <fullName evidence="10">Putative cytochrome P450 49a1</fullName>
    </submittedName>
</protein>
<sequence>MAVLRHLSAMTKYFACAKSHRTSCFISKKTLNHVPSPQSVWPLIGHAHLFFPMGPYKLERLTDAVMDLSRQLGPVFKLRLNGADIVVTVDADDTRTMFRHEGRLPYRPPFPAVQHYRQKTFGSIGIVPGNGEEWYKYRAAILPLLRTSVVKAYADQHMQVARNFVDYIQMKMDEISSDIMTDVCQHLFKYTIEAISVTSLGVQFCDVAAPNSREHVTKDIINASTDFMDGLYKTMIGFPLWKFYRTRGYRQIESSHECFRRILENTLQEMKYRYKNSPEQIASAHPFLAALFDNPTLEWKDIIMLGLETFAGGIDATATTMAMTFHYLAINPAVQQQAYQEALGQGSVQEMSFLRACIKETLRLSSTAGANSRVLASDANIGGYLIPAGTLVSAFNSVTSLDEKYFVEPLKYQPERWLRDSSARKGHPFASLPFGYGPRMCPGQRLAEQQMVLLLAEVLRKYKLESAQQTPDPVGMVYRMNRVPDRPINLCFRNRGIQERQPVKLT</sequence>
<dbReference type="EMBL" id="KK852529">
    <property type="protein sequence ID" value="KDR21953.1"/>
    <property type="molecule type" value="Genomic_DNA"/>
</dbReference>
<dbReference type="eggNOG" id="KOG0159">
    <property type="taxonomic scope" value="Eukaryota"/>
</dbReference>
<organism evidence="10 11">
    <name type="scientific">Zootermopsis nevadensis</name>
    <name type="common">Dampwood termite</name>
    <dbReference type="NCBI Taxonomy" id="136037"/>
    <lineage>
        <taxon>Eukaryota</taxon>
        <taxon>Metazoa</taxon>
        <taxon>Ecdysozoa</taxon>
        <taxon>Arthropoda</taxon>
        <taxon>Hexapoda</taxon>
        <taxon>Insecta</taxon>
        <taxon>Pterygota</taxon>
        <taxon>Neoptera</taxon>
        <taxon>Polyneoptera</taxon>
        <taxon>Dictyoptera</taxon>
        <taxon>Blattodea</taxon>
        <taxon>Blattoidea</taxon>
        <taxon>Termitoidae</taxon>
        <taxon>Termopsidae</taxon>
        <taxon>Zootermopsis</taxon>
    </lineage>
</organism>
<evidence type="ECO:0000256" key="9">
    <source>
        <dbReference type="RuleBase" id="RU000461"/>
    </source>
</evidence>
<dbReference type="PROSITE" id="PS00086">
    <property type="entry name" value="CYTOCHROME_P450"/>
    <property type="match status" value="1"/>
</dbReference>
<dbReference type="OMA" id="CICRTAS"/>
<comment type="cofactor">
    <cofactor evidence="1 8">
        <name>heme</name>
        <dbReference type="ChEBI" id="CHEBI:30413"/>
    </cofactor>
</comment>
<comment type="similarity">
    <text evidence="2 9">Belongs to the cytochrome P450 family.</text>
</comment>
<keyword evidence="6 8" id="KW-0408">Iron</keyword>
<keyword evidence="3 8" id="KW-0349">Heme</keyword>
<dbReference type="STRING" id="136037.A0A067RFX5"/>
<dbReference type="Gene3D" id="1.10.630.10">
    <property type="entry name" value="Cytochrome P450"/>
    <property type="match status" value="1"/>
</dbReference>
<keyword evidence="11" id="KW-1185">Reference proteome</keyword>
<keyword evidence="4 8" id="KW-0479">Metal-binding</keyword>